<evidence type="ECO:0000313" key="3">
    <source>
        <dbReference type="Proteomes" id="UP000719766"/>
    </source>
</evidence>
<dbReference type="OrthoDB" id="2642612at2759"/>
<evidence type="ECO:0000313" key="2">
    <source>
        <dbReference type="EMBL" id="KAG1791183.1"/>
    </source>
</evidence>
<dbReference type="RefSeq" id="XP_041158068.1">
    <property type="nucleotide sequence ID" value="XM_041306927.1"/>
</dbReference>
<reference evidence="2" key="1">
    <citation type="journal article" date="2020" name="New Phytol.">
        <title>Comparative genomics reveals dynamic genome evolution in host specialist ectomycorrhizal fungi.</title>
        <authorList>
            <person name="Lofgren L.A."/>
            <person name="Nguyen N.H."/>
            <person name="Vilgalys R."/>
            <person name="Ruytinx J."/>
            <person name="Liao H.L."/>
            <person name="Branco S."/>
            <person name="Kuo A."/>
            <person name="LaButti K."/>
            <person name="Lipzen A."/>
            <person name="Andreopoulos W."/>
            <person name="Pangilinan J."/>
            <person name="Riley R."/>
            <person name="Hundley H."/>
            <person name="Na H."/>
            <person name="Barry K."/>
            <person name="Grigoriev I.V."/>
            <person name="Stajich J.E."/>
            <person name="Kennedy P.G."/>
        </authorList>
    </citation>
    <scope>NUCLEOTIDE SEQUENCE</scope>
    <source>
        <strain evidence="2">S12</strain>
    </source>
</reference>
<feature type="region of interest" description="Disordered" evidence="1">
    <location>
        <begin position="874"/>
        <end position="938"/>
    </location>
</feature>
<evidence type="ECO:0000256" key="1">
    <source>
        <dbReference type="SAM" id="MobiDB-lite"/>
    </source>
</evidence>
<feature type="region of interest" description="Disordered" evidence="1">
    <location>
        <begin position="999"/>
        <end position="1035"/>
    </location>
</feature>
<sequence length="1148" mass="128258">MARRNHNTSGDGETLTVRMHDQFDAQFMSHGWQVDELRAMMNKRPVQAKEPATNPAKNTQRMDAALAKCKIGVAYIDILKIKNSLVFGRYNDRPQELKEVNKLLASFKKDGILAMREATAIPIMISGARVKTGLSLAVNFDIPDAVPQLQLKDVNDIVVASGQHRVAALKRYFEIVTGEMMRIEQRCDDIAALDNLSPDHLTEFNRLRDQLDELQEIISLMGKWGIIAYDEDSVLADGDMLADHLCRNKFLHDYNETAEEVLSKILRSVRKAHNDASEHERVAAALRELWIQRDNTERHKNARLTKVTSYDLLVLVLALHLLPLGPHFRRRKEFQITWLANSIDVVMGMFIQFIMFHSHILNLLASSDDFPDYATVTNIISVASSDGTDRNASVEQLAVWRTQIYDSRANTEVTIFNDVFEDVSDFVQEEFRNIPLTNVGTKDPQYINSLDNYSHYLVSKLRSKWRLATTKPSQWNDITRFHDRVVARIAVWLTPEDFVQEAPLPLLCGHLLDIAWSSLISNIAAFEEISGWFEPLLLHYRILHRNGHAMDDKSQVMFTNLRNESRISEREIIEEAVFTCLWALRGTLVLRLQNNLTTVSARKRKSKPFKDRKEVDKAFAQLGSDAQDNLQKLHTLMLARKGRGRDLTSELQDVPGILAMHVTSWDWHTRITKNGKRDTEPLIKVLLLDLVKIRKRREGLFKDPMVAGLRTILEGVIAKHTRAVNTYEESGQIVKRKRWLWYDGAKIPPNVTPTVETVLTADCHAIHARMQSCQDMEGNDRAAIMKLVDYVERMSIAKATSTHSLVAANVVRGLAKLIRELETNSTRLRTRALEKDDSFTYDITDTVDLKIALMQGLEDENTNASTYIIGDHTGEQEDESPVVEPKHNEQPSNTTVTMVENNDGHPGSHTSSGSGQPKPRPIAHCKNNNNTTTRTDSHDMITDAFQLTGSSPRPQSKGKERAIIFSNGDRFQAFGESNVSAGQTAAGAPAEHELQIGEHAFDDNPGDSCDASETAAGVATQGETGEDGGNAASGDVTNGMFSVAAPRKEPCQNTNTDVIIPFVGTATIDQTEQSTARTQTASQEQDTVTTGRSVPRCIAHTARASLKRPSAPTAATPGHSSKKARSTGSTYTANNDANDQLVVIKANM</sequence>
<name>A0A9P7DG37_9AGAM</name>
<accession>A0A9P7DG37</accession>
<dbReference type="AlphaFoldDB" id="A0A9P7DG37"/>
<comment type="caution">
    <text evidence="2">The sequence shown here is derived from an EMBL/GenBank/DDBJ whole genome shotgun (WGS) entry which is preliminary data.</text>
</comment>
<feature type="compositionally biased region" description="Polar residues" evidence="1">
    <location>
        <begin position="890"/>
        <end position="900"/>
    </location>
</feature>
<dbReference type="EMBL" id="JABBWE010000044">
    <property type="protein sequence ID" value="KAG1791183.1"/>
    <property type="molecule type" value="Genomic_DNA"/>
</dbReference>
<gene>
    <name evidence="2" type="ORF">HD556DRAFT_1445446</name>
</gene>
<organism evidence="2 3">
    <name type="scientific">Suillus plorans</name>
    <dbReference type="NCBI Taxonomy" id="116603"/>
    <lineage>
        <taxon>Eukaryota</taxon>
        <taxon>Fungi</taxon>
        <taxon>Dikarya</taxon>
        <taxon>Basidiomycota</taxon>
        <taxon>Agaricomycotina</taxon>
        <taxon>Agaricomycetes</taxon>
        <taxon>Agaricomycetidae</taxon>
        <taxon>Boletales</taxon>
        <taxon>Suillineae</taxon>
        <taxon>Suillaceae</taxon>
        <taxon>Suillus</taxon>
    </lineage>
</organism>
<dbReference type="Proteomes" id="UP000719766">
    <property type="component" value="Unassembled WGS sequence"/>
</dbReference>
<proteinExistence type="predicted"/>
<feature type="region of interest" description="Disordered" evidence="1">
    <location>
        <begin position="1104"/>
        <end position="1134"/>
    </location>
</feature>
<feature type="region of interest" description="Disordered" evidence="1">
    <location>
        <begin position="1071"/>
        <end position="1091"/>
    </location>
</feature>
<protein>
    <submittedName>
        <fullName evidence="2">Uncharacterized protein</fullName>
    </submittedName>
</protein>
<dbReference type="GeneID" id="64600691"/>
<keyword evidence="3" id="KW-1185">Reference proteome</keyword>
<feature type="compositionally biased region" description="Low complexity" evidence="1">
    <location>
        <begin position="904"/>
        <end position="915"/>
    </location>
</feature>